<gene>
    <name evidence="3" type="ORF">J8J04_02015</name>
</gene>
<dbReference type="EMBL" id="JAGVRH010000006">
    <property type="protein sequence ID" value="MBS2126459.1"/>
    <property type="molecule type" value="Genomic_DNA"/>
</dbReference>
<name>A0ABS5K3Z1_9MOLU</name>
<dbReference type="SUPFAM" id="SSF51556">
    <property type="entry name" value="Metallo-dependent hydrolases"/>
    <property type="match status" value="1"/>
</dbReference>
<evidence type="ECO:0000313" key="4">
    <source>
        <dbReference type="Proteomes" id="UP000811481"/>
    </source>
</evidence>
<dbReference type="Pfam" id="PF01026">
    <property type="entry name" value="TatD_DNase"/>
    <property type="match status" value="1"/>
</dbReference>
<dbReference type="Proteomes" id="UP000811481">
    <property type="component" value="Unassembled WGS sequence"/>
</dbReference>
<protein>
    <submittedName>
        <fullName evidence="3">TatD family hydrolase</fullName>
    </submittedName>
</protein>
<dbReference type="InterPro" id="IPR001130">
    <property type="entry name" value="TatD-like"/>
</dbReference>
<keyword evidence="2 3" id="KW-0378">Hydrolase</keyword>
<dbReference type="NCBIfam" id="TIGR00010">
    <property type="entry name" value="YchF/TatD family DNA exonuclease"/>
    <property type="match status" value="1"/>
</dbReference>
<keyword evidence="1" id="KW-0479">Metal-binding</keyword>
<dbReference type="Gene3D" id="3.20.20.140">
    <property type="entry name" value="Metal-dependent hydrolases"/>
    <property type="match status" value="1"/>
</dbReference>
<dbReference type="PANTHER" id="PTHR46124">
    <property type="entry name" value="D-AMINOACYL-TRNA DEACYLASE"/>
    <property type="match status" value="1"/>
</dbReference>
<dbReference type="RefSeq" id="WP_212331730.1">
    <property type="nucleotide sequence ID" value="NZ_JAGVRH010000006.1"/>
</dbReference>
<reference evidence="3" key="1">
    <citation type="submission" date="2021-04" db="EMBL/GenBank/DDBJ databases">
        <title>Draft genome sequence of StrPh-CL8, a phytoplasma strain causing strawberry phyllody in Chile.</title>
        <authorList>
            <person name="Cui W."/>
            <person name="Zamorano A."/>
            <person name="Fiore N."/>
        </authorList>
    </citation>
    <scope>NUCLEOTIDE SEQUENCE [LARGE SCALE GENOMIC DNA]</scope>
    <source>
        <strain evidence="3">StrPh-Cl</strain>
    </source>
</reference>
<dbReference type="PROSITE" id="PS01137">
    <property type="entry name" value="TATD_1"/>
    <property type="match status" value="1"/>
</dbReference>
<evidence type="ECO:0000256" key="2">
    <source>
        <dbReference type="ARBA" id="ARBA00022801"/>
    </source>
</evidence>
<dbReference type="InterPro" id="IPR018228">
    <property type="entry name" value="DNase_TatD-rel_CS"/>
</dbReference>
<dbReference type="PIRSF" id="PIRSF005902">
    <property type="entry name" value="DNase_TatD"/>
    <property type="match status" value="1"/>
</dbReference>
<dbReference type="InterPro" id="IPR015991">
    <property type="entry name" value="TatD/YcfH-like"/>
</dbReference>
<keyword evidence="4" id="KW-1185">Reference proteome</keyword>
<evidence type="ECO:0000256" key="1">
    <source>
        <dbReference type="ARBA" id="ARBA00022723"/>
    </source>
</evidence>
<comment type="caution">
    <text evidence="3">The sequence shown here is derived from an EMBL/GenBank/DDBJ whole genome shotgun (WGS) entry which is preliminary data.</text>
</comment>
<proteinExistence type="predicted"/>
<dbReference type="PANTHER" id="PTHR46124:SF2">
    <property type="entry name" value="D-AMINOACYL-TRNA DEACYLASE"/>
    <property type="match status" value="1"/>
</dbReference>
<dbReference type="CDD" id="cd01310">
    <property type="entry name" value="TatD_DNAse"/>
    <property type="match status" value="1"/>
</dbReference>
<dbReference type="GO" id="GO:0016787">
    <property type="term" value="F:hydrolase activity"/>
    <property type="evidence" value="ECO:0007669"/>
    <property type="project" value="UniProtKB-KW"/>
</dbReference>
<sequence>MLIDTHTHLNLKIYEKDLDQVLSKALQNDVQRMIVIGMDEASNQKAFTLAHRYPQMMVAFGIHPCSCLTVEKPENILKYLHHPQTVAIGEIGLDLHHRQDNLALQKKFFQTQVKIAIQHNLPIIIHARKSFEKIYRLLLPYKNKVRGVFHCLVFSVQEVQKALELGFYIGIGGVVTFKNAKAAHEIAKTTPLNRILLETDAPYLTPFPFQKERNEPAYIKVIADHIAFLRNISLQQVAEKTSNNVAQLFLNKKC</sequence>
<dbReference type="InterPro" id="IPR032466">
    <property type="entry name" value="Metal_Hydrolase"/>
</dbReference>
<organism evidence="3 4">
    <name type="scientific">'Fragaria x ananassa' phyllody phytoplasma</name>
    <dbReference type="NCBI Taxonomy" id="2358428"/>
    <lineage>
        <taxon>Bacteria</taxon>
        <taxon>Bacillati</taxon>
        <taxon>Mycoplasmatota</taxon>
        <taxon>Mollicutes</taxon>
        <taxon>Acholeplasmatales</taxon>
        <taxon>Acholeplasmataceae</taxon>
        <taxon>Candidatus Phytoplasma</taxon>
        <taxon>16SrXIII (Mexican periwinkle virescence group)</taxon>
    </lineage>
</organism>
<evidence type="ECO:0000313" key="3">
    <source>
        <dbReference type="EMBL" id="MBS2126459.1"/>
    </source>
</evidence>
<accession>A0ABS5K3Z1</accession>